<dbReference type="Proteomes" id="UP000829476">
    <property type="component" value="Chromosome"/>
</dbReference>
<evidence type="ECO:0000256" key="1">
    <source>
        <dbReference type="SAM" id="Phobius"/>
    </source>
</evidence>
<dbReference type="EMBL" id="CP094326">
    <property type="protein sequence ID" value="UNY99610.1"/>
    <property type="molecule type" value="Genomic_DNA"/>
</dbReference>
<feature type="transmembrane region" description="Helical" evidence="1">
    <location>
        <begin position="6"/>
        <end position="24"/>
    </location>
</feature>
<dbReference type="RefSeq" id="WP_242937983.1">
    <property type="nucleotide sequence ID" value="NZ_CP094326.1"/>
</dbReference>
<accession>A0ABY3YPR0</accession>
<organism evidence="2 3">
    <name type="scientific">Zhouia spongiae</name>
    <dbReference type="NCBI Taxonomy" id="2202721"/>
    <lineage>
        <taxon>Bacteria</taxon>
        <taxon>Pseudomonadati</taxon>
        <taxon>Bacteroidota</taxon>
        <taxon>Flavobacteriia</taxon>
        <taxon>Flavobacteriales</taxon>
        <taxon>Flavobacteriaceae</taxon>
        <taxon>Zhouia</taxon>
    </lineage>
</organism>
<keyword evidence="1" id="KW-1133">Transmembrane helix</keyword>
<reference evidence="2 3" key="1">
    <citation type="journal article" date="2018" name="Int. J. Syst. Evol. Microbiol.">
        <title>Zhouia spongiae sp. nov., isolated from a marine sponge.</title>
        <authorList>
            <person name="Zhuang L."/>
            <person name="Lin B."/>
            <person name="Qin F."/>
            <person name="Luo L."/>
        </authorList>
    </citation>
    <scope>NUCLEOTIDE SEQUENCE [LARGE SCALE GENOMIC DNA]</scope>
    <source>
        <strain evidence="2 3">HN-Y44</strain>
    </source>
</reference>
<evidence type="ECO:0000313" key="3">
    <source>
        <dbReference type="Proteomes" id="UP000829476"/>
    </source>
</evidence>
<keyword evidence="3" id="KW-1185">Reference proteome</keyword>
<evidence type="ECO:0000313" key="2">
    <source>
        <dbReference type="EMBL" id="UNY99610.1"/>
    </source>
</evidence>
<sequence>MDIPSAVIGIGMMLLFVVPIGYAVNSEKRKEKKIIKALCDFGHTKKLAIDTHEVIRESGLGLDHGRRTLVFQNSKQELFAIKLADISQCEVLEKRKPGKTRNAKGSLYQVGLALYDTNANARELILYNEDTDGVTDAESLIPVAIKWRSDILNLC</sequence>
<keyword evidence="1" id="KW-0472">Membrane</keyword>
<keyword evidence="1" id="KW-0812">Transmembrane</keyword>
<gene>
    <name evidence="2" type="ORF">MQE36_04510</name>
</gene>
<protein>
    <submittedName>
        <fullName evidence="2">Uncharacterized protein</fullName>
    </submittedName>
</protein>
<name>A0ABY3YPR0_9FLAO</name>
<proteinExistence type="predicted"/>